<name>A0A1M7ZT24_9FLAO</name>
<keyword evidence="1" id="KW-0812">Transmembrane</keyword>
<dbReference type="Pfam" id="PF06167">
    <property type="entry name" value="Peptidase_M90"/>
    <property type="match status" value="1"/>
</dbReference>
<dbReference type="Proteomes" id="UP000184611">
    <property type="component" value="Unassembled WGS sequence"/>
</dbReference>
<dbReference type="GO" id="GO:0008237">
    <property type="term" value="F:metallopeptidase activity"/>
    <property type="evidence" value="ECO:0007669"/>
    <property type="project" value="InterPro"/>
</dbReference>
<dbReference type="PANTHER" id="PTHR30164">
    <property type="entry name" value="MTFA PEPTIDASE"/>
    <property type="match status" value="1"/>
</dbReference>
<dbReference type="SUPFAM" id="SSF55486">
    <property type="entry name" value="Metalloproteases ('zincins'), catalytic domain"/>
    <property type="match status" value="1"/>
</dbReference>
<dbReference type="PANTHER" id="PTHR30164:SF2">
    <property type="entry name" value="PROTEIN MTFA"/>
    <property type="match status" value="1"/>
</dbReference>
<sequence>MTFYTILNNFFILQNIILRYLYNSPNLMQTSPIEHELFLADYIGMFIVVAPFATLFFAFAFYITEIVYLRNYKKPLVVFANINFLKLNDSRKHILTSNFHFYNRLKPKYKRYFEHRVAKLILHYNFEGRDIEVTEEMKVTISATYVILTFGMREYLNPLFKRIVIYPDIYYSSQNDNYHKGEFNPRMECIVFSWKHFKEGIDITNDNLNLGLHEFTHAFHIYALKSDKATFVLFNESLQNLFRVVSRPEVRQRLIDSGFLRDYAYENQFEFVAVLLEYFFESPEEFKFKFPSIFLKVKQMINFNENYFISE</sequence>
<dbReference type="AlphaFoldDB" id="A0A1M7ZT24"/>
<evidence type="ECO:0000256" key="1">
    <source>
        <dbReference type="SAM" id="Phobius"/>
    </source>
</evidence>
<dbReference type="CDD" id="cd20170">
    <property type="entry name" value="Peptidase_M90-like"/>
    <property type="match status" value="1"/>
</dbReference>
<evidence type="ECO:0000313" key="2">
    <source>
        <dbReference type="EMBL" id="SHO71953.1"/>
    </source>
</evidence>
<dbReference type="EMBL" id="FRYK01000001">
    <property type="protein sequence ID" value="SHO71953.1"/>
    <property type="molecule type" value="Genomic_DNA"/>
</dbReference>
<dbReference type="GO" id="GO:0004177">
    <property type="term" value="F:aminopeptidase activity"/>
    <property type="evidence" value="ECO:0007669"/>
    <property type="project" value="TreeGrafter"/>
</dbReference>
<keyword evidence="3" id="KW-1185">Reference proteome</keyword>
<feature type="transmembrane region" description="Helical" evidence="1">
    <location>
        <begin position="42"/>
        <end position="64"/>
    </location>
</feature>
<evidence type="ECO:0008006" key="4">
    <source>
        <dbReference type="Google" id="ProtNLM"/>
    </source>
</evidence>
<accession>A0A1M7ZT24</accession>
<dbReference type="GO" id="GO:0005829">
    <property type="term" value="C:cytosol"/>
    <property type="evidence" value="ECO:0007669"/>
    <property type="project" value="TreeGrafter"/>
</dbReference>
<evidence type="ECO:0000313" key="3">
    <source>
        <dbReference type="Proteomes" id="UP000184611"/>
    </source>
</evidence>
<keyword evidence="1" id="KW-1133">Transmembrane helix</keyword>
<dbReference type="InterPro" id="IPR010384">
    <property type="entry name" value="MtfA_fam"/>
</dbReference>
<dbReference type="Gene3D" id="1.10.472.150">
    <property type="entry name" value="Glucose-regulated metallo-peptidase M90, N-terminal domain"/>
    <property type="match status" value="1"/>
</dbReference>
<dbReference type="InterPro" id="IPR042252">
    <property type="entry name" value="MtfA_N"/>
</dbReference>
<reference evidence="3" key="1">
    <citation type="submission" date="2016-12" db="EMBL/GenBank/DDBJ databases">
        <authorList>
            <person name="Varghese N."/>
            <person name="Submissions S."/>
        </authorList>
    </citation>
    <scope>NUCLEOTIDE SEQUENCE [LARGE SCALE GENOMIC DNA]</scope>
    <source>
        <strain evidence="3">DSM 18830</strain>
    </source>
</reference>
<feature type="transmembrane region" description="Helical" evidence="1">
    <location>
        <begin position="5"/>
        <end position="22"/>
    </location>
</feature>
<organism evidence="2 3">
    <name type="scientific">Flavobacterium cucumis</name>
    <dbReference type="NCBI Taxonomy" id="416016"/>
    <lineage>
        <taxon>Bacteria</taxon>
        <taxon>Pseudomonadati</taxon>
        <taxon>Bacteroidota</taxon>
        <taxon>Flavobacteriia</taxon>
        <taxon>Flavobacteriales</taxon>
        <taxon>Flavobacteriaceae</taxon>
        <taxon>Flavobacterium</taxon>
    </lineage>
</organism>
<keyword evidence="1" id="KW-0472">Membrane</keyword>
<dbReference type="STRING" id="416016.SAMN05443547_0272"/>
<proteinExistence type="predicted"/>
<dbReference type="Gene3D" id="3.40.390.10">
    <property type="entry name" value="Collagenase (Catalytic Domain)"/>
    <property type="match status" value="1"/>
</dbReference>
<protein>
    <recommendedName>
        <fullName evidence="4">Zinc-dependent peptidase</fullName>
    </recommendedName>
</protein>
<gene>
    <name evidence="2" type="ORF">SAMN05443547_0272</name>
</gene>
<dbReference type="InterPro" id="IPR024079">
    <property type="entry name" value="MetalloPept_cat_dom_sf"/>
</dbReference>